<reference evidence="1 2" key="1">
    <citation type="submission" date="2019-02" db="EMBL/GenBank/DDBJ databases">
        <title>Deep-cultivation of Planctomycetes and their phenomic and genomic characterization uncovers novel biology.</title>
        <authorList>
            <person name="Wiegand S."/>
            <person name="Jogler M."/>
            <person name="Boedeker C."/>
            <person name="Pinto D."/>
            <person name="Vollmers J."/>
            <person name="Rivas-Marin E."/>
            <person name="Kohn T."/>
            <person name="Peeters S.H."/>
            <person name="Heuer A."/>
            <person name="Rast P."/>
            <person name="Oberbeckmann S."/>
            <person name="Bunk B."/>
            <person name="Jeske O."/>
            <person name="Meyerdierks A."/>
            <person name="Storesund J.E."/>
            <person name="Kallscheuer N."/>
            <person name="Luecker S."/>
            <person name="Lage O.M."/>
            <person name="Pohl T."/>
            <person name="Merkel B.J."/>
            <person name="Hornburger P."/>
            <person name="Mueller R.-W."/>
            <person name="Bruemmer F."/>
            <person name="Labrenz M."/>
            <person name="Spormann A.M."/>
            <person name="Op den Camp H."/>
            <person name="Overmann J."/>
            <person name="Amann R."/>
            <person name="Jetten M.S.M."/>
            <person name="Mascher T."/>
            <person name="Medema M.H."/>
            <person name="Devos D.P."/>
            <person name="Kaster A.-K."/>
            <person name="Ovreas L."/>
            <person name="Rohde M."/>
            <person name="Galperin M.Y."/>
            <person name="Jogler C."/>
        </authorList>
    </citation>
    <scope>NUCLEOTIDE SEQUENCE [LARGE SCALE GENOMIC DNA]</scope>
    <source>
        <strain evidence="1 2">TBK1r</strain>
    </source>
</reference>
<keyword evidence="2" id="KW-1185">Reference proteome</keyword>
<dbReference type="RefSeq" id="WP_145216633.1">
    <property type="nucleotide sequence ID" value="NZ_CP036432.1"/>
</dbReference>
<evidence type="ECO:0000313" key="1">
    <source>
        <dbReference type="EMBL" id="QDV86060.1"/>
    </source>
</evidence>
<accession>A0ABX5XX88</accession>
<proteinExistence type="predicted"/>
<name>A0ABX5XX88_9BACT</name>
<gene>
    <name evidence="1" type="ORF">TBK1r_50780</name>
</gene>
<evidence type="ECO:0000313" key="2">
    <source>
        <dbReference type="Proteomes" id="UP000318081"/>
    </source>
</evidence>
<dbReference type="EMBL" id="CP036432">
    <property type="protein sequence ID" value="QDV86060.1"/>
    <property type="molecule type" value="Genomic_DNA"/>
</dbReference>
<sequence length="108" mass="11283">MPDSDAHQLETMLAIVSHVPSAVPWFVIPIATPNRVFVADRRDDASLAITEAIAGHHGQVLASDTRGDWVGVLLDPGETAATEAAGKLRGAYAMGTTDASADDDDGPF</sequence>
<protein>
    <submittedName>
        <fullName evidence="1">Uncharacterized protein</fullName>
    </submittedName>
</protein>
<organism evidence="1 2">
    <name type="scientific">Stieleria magnilauensis</name>
    <dbReference type="NCBI Taxonomy" id="2527963"/>
    <lineage>
        <taxon>Bacteria</taxon>
        <taxon>Pseudomonadati</taxon>
        <taxon>Planctomycetota</taxon>
        <taxon>Planctomycetia</taxon>
        <taxon>Pirellulales</taxon>
        <taxon>Pirellulaceae</taxon>
        <taxon>Stieleria</taxon>
    </lineage>
</organism>
<dbReference type="Proteomes" id="UP000318081">
    <property type="component" value="Chromosome"/>
</dbReference>